<evidence type="ECO:0000313" key="4">
    <source>
        <dbReference type="RefSeq" id="XP_030764013.1"/>
    </source>
</evidence>
<dbReference type="GeneID" id="115888416"/>
<evidence type="ECO:0000256" key="1">
    <source>
        <dbReference type="SAM" id="Coils"/>
    </source>
</evidence>
<reference evidence="4" key="1">
    <citation type="submission" date="2025-08" db="UniProtKB">
        <authorList>
            <consortium name="RefSeq"/>
        </authorList>
    </citation>
    <scope>IDENTIFICATION</scope>
    <source>
        <tissue evidence="4">Gonads</tissue>
    </source>
</reference>
<evidence type="ECO:0000256" key="2">
    <source>
        <dbReference type="SAM" id="MobiDB-lite"/>
    </source>
</evidence>
<dbReference type="KEGG" id="soy:115888416"/>
<name>A0A6J2YIZ9_SITOR</name>
<dbReference type="AlphaFoldDB" id="A0A6J2YIZ9"/>
<organism evidence="3 4">
    <name type="scientific">Sitophilus oryzae</name>
    <name type="common">Rice weevil</name>
    <name type="synonym">Curculio oryzae</name>
    <dbReference type="NCBI Taxonomy" id="7048"/>
    <lineage>
        <taxon>Eukaryota</taxon>
        <taxon>Metazoa</taxon>
        <taxon>Ecdysozoa</taxon>
        <taxon>Arthropoda</taxon>
        <taxon>Hexapoda</taxon>
        <taxon>Insecta</taxon>
        <taxon>Pterygota</taxon>
        <taxon>Neoptera</taxon>
        <taxon>Endopterygota</taxon>
        <taxon>Coleoptera</taxon>
        <taxon>Polyphaga</taxon>
        <taxon>Cucujiformia</taxon>
        <taxon>Curculionidae</taxon>
        <taxon>Dryophthorinae</taxon>
        <taxon>Sitophilus</taxon>
    </lineage>
</organism>
<protein>
    <submittedName>
        <fullName evidence="4">Uncharacterized protein LOC115888416</fullName>
    </submittedName>
</protein>
<accession>A0A6J2YIZ9</accession>
<feature type="region of interest" description="Disordered" evidence="2">
    <location>
        <begin position="118"/>
        <end position="137"/>
    </location>
</feature>
<gene>
    <name evidence="4" type="primary">LOC115888416</name>
</gene>
<dbReference type="RefSeq" id="XP_030764013.1">
    <property type="nucleotide sequence ID" value="XM_030908153.1"/>
</dbReference>
<keyword evidence="1" id="KW-0175">Coiled coil</keyword>
<dbReference type="Proteomes" id="UP000504635">
    <property type="component" value="Unplaced"/>
</dbReference>
<dbReference type="OrthoDB" id="72637at2759"/>
<proteinExistence type="predicted"/>
<dbReference type="InParanoid" id="A0A6J2YIZ9"/>
<evidence type="ECO:0000313" key="3">
    <source>
        <dbReference type="Proteomes" id="UP000504635"/>
    </source>
</evidence>
<feature type="coiled-coil region" evidence="1">
    <location>
        <begin position="184"/>
        <end position="218"/>
    </location>
</feature>
<feature type="compositionally biased region" description="Basic and acidic residues" evidence="2">
    <location>
        <begin position="118"/>
        <end position="128"/>
    </location>
</feature>
<dbReference type="PANTHER" id="PTHR37558:SF1">
    <property type="entry name" value="HTH CENPB-TYPE DOMAIN-CONTAINING PROTEIN"/>
    <property type="match status" value="1"/>
</dbReference>
<keyword evidence="3" id="KW-1185">Reference proteome</keyword>
<dbReference type="PANTHER" id="PTHR37558">
    <property type="entry name" value="HTH CENPB-TYPE DOMAIN-CONTAINING PROTEIN"/>
    <property type="match status" value="1"/>
</dbReference>
<sequence>MSGGRMWRKPRERLRYTNEHSLMLLKEVLDRNPFEDPYRWSTVHDNFVRMTGRPHTLRSVREHVDYLLKLYVKGDLENKARYKGSDEEHQEKLQMLQEVLVLKEKYFDVIQEKKPKVERTIKRSRSESSNDDAEENTDMFLDDDFNDESLNLQNNANVTSGYGGGEITNVVTLQFLKEKHATEVELKKKELELQDRKISLAEKEYKLARQKFDLEKQERSRRLDLEIQERTSHLKTLEQQQIIINMFLEQNKS</sequence>